<dbReference type="InterPro" id="IPR000322">
    <property type="entry name" value="Glyco_hydro_31_TIM"/>
</dbReference>
<dbReference type="InterPro" id="IPR017853">
    <property type="entry name" value="GH"/>
</dbReference>
<organism evidence="6 7">
    <name type="scientific">Ardenticatena maritima</name>
    <dbReference type="NCBI Taxonomy" id="872965"/>
    <lineage>
        <taxon>Bacteria</taxon>
        <taxon>Bacillati</taxon>
        <taxon>Chloroflexota</taxon>
        <taxon>Ardenticatenia</taxon>
        <taxon>Ardenticatenales</taxon>
        <taxon>Ardenticatenaceae</taxon>
        <taxon>Ardenticatena</taxon>
    </lineage>
</organism>
<accession>A0A0M8K5R2</accession>
<evidence type="ECO:0008006" key="8">
    <source>
        <dbReference type="Google" id="ProtNLM"/>
    </source>
</evidence>
<dbReference type="GO" id="GO:0030246">
    <property type="term" value="F:carbohydrate binding"/>
    <property type="evidence" value="ECO:0007669"/>
    <property type="project" value="InterPro"/>
</dbReference>
<reference evidence="6 7" key="1">
    <citation type="journal article" date="2015" name="Genome Announc.">
        <title>Draft Genome Sequence of a Heterotrophic Facultative Anaerobic Thermophilic Bacterium, Ardenticatena maritima Strain 110ST.</title>
        <authorList>
            <person name="Kawaichi S."/>
            <person name="Yoshida T."/>
            <person name="Sako Y."/>
            <person name="Nakamura R."/>
        </authorList>
    </citation>
    <scope>NUCLEOTIDE SEQUENCE [LARGE SCALE GENOMIC DNA]</scope>
    <source>
        <strain evidence="6 7">110S</strain>
    </source>
</reference>
<feature type="domain" description="Glycosyl hydrolase family 31 C-terminal" evidence="5">
    <location>
        <begin position="643"/>
        <end position="731"/>
    </location>
</feature>
<gene>
    <name evidence="6" type="ORF">ARMA_0726</name>
</gene>
<protein>
    <recommendedName>
        <fullName evidence="8">Alpha-glucosidase</fullName>
    </recommendedName>
</protein>
<evidence type="ECO:0000259" key="5">
    <source>
        <dbReference type="Pfam" id="PF21365"/>
    </source>
</evidence>
<dbReference type="SUPFAM" id="SSF74650">
    <property type="entry name" value="Galactose mutarotase-like"/>
    <property type="match status" value="1"/>
</dbReference>
<dbReference type="InterPro" id="IPR013780">
    <property type="entry name" value="Glyco_hydro_b"/>
</dbReference>
<comment type="caution">
    <text evidence="6">The sequence shown here is derived from an EMBL/GenBank/DDBJ whole genome shotgun (WGS) entry which is preliminary data.</text>
</comment>
<keyword evidence="3" id="KW-1133">Transmembrane helix</keyword>
<dbReference type="CDD" id="cd14752">
    <property type="entry name" value="GH31_N"/>
    <property type="match status" value="1"/>
</dbReference>
<dbReference type="Pfam" id="PF21365">
    <property type="entry name" value="Glyco_hydro_31_3rd"/>
    <property type="match status" value="1"/>
</dbReference>
<dbReference type="PANTHER" id="PTHR46959:SF2">
    <property type="entry name" value="SULFOQUINOVOSIDASE"/>
    <property type="match status" value="1"/>
</dbReference>
<dbReference type="InterPro" id="IPR048395">
    <property type="entry name" value="Glyco_hydro_31_C"/>
</dbReference>
<dbReference type="Pfam" id="PF01055">
    <property type="entry name" value="Glyco_hydro_31_2nd"/>
    <property type="match status" value="1"/>
</dbReference>
<evidence type="ECO:0000259" key="4">
    <source>
        <dbReference type="Pfam" id="PF01055"/>
    </source>
</evidence>
<dbReference type="InParanoid" id="A0A0M8K5R2"/>
<name>A0A0M8K5R2_9CHLR</name>
<keyword evidence="2" id="KW-0378">Hydrolase</keyword>
<dbReference type="EMBL" id="BBZA01000043">
    <property type="protein sequence ID" value="GAP62303.1"/>
    <property type="molecule type" value="Genomic_DNA"/>
</dbReference>
<reference evidence="7" key="2">
    <citation type="submission" date="2015-08" db="EMBL/GenBank/DDBJ databases">
        <title>Draft Genome Sequence of a Heterotrophic Facultative Anaerobic Bacterium Ardenticatena maritima Strain 110S.</title>
        <authorList>
            <person name="Kawaichi S."/>
            <person name="Yoshida T."/>
            <person name="Sako Y."/>
            <person name="Nakamura R."/>
        </authorList>
    </citation>
    <scope>NUCLEOTIDE SEQUENCE [LARGE SCALE GENOMIC DNA]</scope>
    <source>
        <strain evidence="7">110S</strain>
    </source>
</reference>
<keyword evidence="7" id="KW-1185">Reference proteome</keyword>
<evidence type="ECO:0000256" key="1">
    <source>
        <dbReference type="ARBA" id="ARBA00007806"/>
    </source>
</evidence>
<dbReference type="CDD" id="cd06594">
    <property type="entry name" value="GH31_glucosidase_YihQ"/>
    <property type="match status" value="1"/>
</dbReference>
<dbReference type="RefSeq" id="WP_054492241.1">
    <property type="nucleotide sequence ID" value="NZ_BBZA01000043.1"/>
</dbReference>
<dbReference type="Gene3D" id="3.20.20.80">
    <property type="entry name" value="Glycosidases"/>
    <property type="match status" value="1"/>
</dbReference>
<dbReference type="InterPro" id="IPR044112">
    <property type="entry name" value="YihQ_TIM-like"/>
</dbReference>
<evidence type="ECO:0000256" key="3">
    <source>
        <dbReference type="SAM" id="Phobius"/>
    </source>
</evidence>
<dbReference type="Gene3D" id="2.60.40.1760">
    <property type="entry name" value="glycosyl hydrolase (family 31)"/>
    <property type="match status" value="1"/>
</dbReference>
<proteinExistence type="inferred from homology"/>
<dbReference type="Proteomes" id="UP000037784">
    <property type="component" value="Unassembled WGS sequence"/>
</dbReference>
<dbReference type="Gene3D" id="2.60.40.1180">
    <property type="entry name" value="Golgi alpha-mannosidase II"/>
    <property type="match status" value="1"/>
</dbReference>
<sequence length="754" mass="85099">MKRRWGLRFLVLVLVLSAGWYAWNTWRMRPIVGALEIAPEWQTGAAFTLGEFDVLWNGKRGLLSIHHHSRPEKTLWANVPGRAFVGGGVGVEEVRESRGLFRIEDHLRTTCADQTLDDFATEGERLIISGQLRCSDGSRVPYRFTLTPDVTNHLAFRLEVQEPLNRTFLTYANDKDEHFFGFGEQFTFFDLKGHRVPILVSEQGIGRGKQPLTFLADLTAGAGGTPYHTYIAVPHYITSKMRSLMLDNSEYAEFNLRAANMVQIRLFAPVMVGTIINGDTPTDLIQAYTARVGRMRPLPDWILQGAVVGMQGGTARVRDVWQQLQAHETPIAAFWLQDWVGQRTTSFGKQLWWNWELDTDRYPEWEALVNDLHAQGVRVMLYVSPFLADVSEKPNHRRNLFAEALENGYLVTKADGSPYLIQNTSFAAGLVDLTNPDAYAWLQTIISENLLGIGADGWMADFGEALPWDAHLAAGIPASTLHNRYPELWARLNRETIEDAGRGDDVVFFMRAGFTRSPLYATLFWEGDQLVSWDEYDGIKSAVTGLLSSGLSGFAFNHSDIGGYTTITNPLLSYHRSKELLMRWMELNAFTTVYRTHEGNIPDANAQFYSDDETLAHFSRMAKVYAAWAFYRRQLVDEAAQTGLPVVRHLFLHYPDDPNVWRIRYEEFLVGTELLVAPVLDPQKETVDVYLPAGRWVHVWTGEVYGSPETGTHVRVSAPLGYPAVFYREGSDVGAQFVANLRAAHLLDEKGAQP</sequence>
<dbReference type="InterPro" id="IPR011013">
    <property type="entry name" value="Gal_mutarotase_sf_dom"/>
</dbReference>
<feature type="domain" description="Glycoside hydrolase family 31 TIM barrel" evidence="4">
    <location>
        <begin position="314"/>
        <end position="614"/>
    </location>
</feature>
<dbReference type="SUPFAM" id="SSF51011">
    <property type="entry name" value="Glycosyl hydrolase domain"/>
    <property type="match status" value="1"/>
</dbReference>
<dbReference type="NCBIfam" id="NF007746">
    <property type="entry name" value="PRK10426.1"/>
    <property type="match status" value="1"/>
</dbReference>
<evidence type="ECO:0000313" key="7">
    <source>
        <dbReference type="Proteomes" id="UP000037784"/>
    </source>
</evidence>
<dbReference type="GO" id="GO:0005975">
    <property type="term" value="P:carbohydrate metabolic process"/>
    <property type="evidence" value="ECO:0007669"/>
    <property type="project" value="InterPro"/>
</dbReference>
<dbReference type="InterPro" id="IPR052990">
    <property type="entry name" value="Sulfoquinovosidase_GH31"/>
</dbReference>
<dbReference type="GO" id="GO:0004553">
    <property type="term" value="F:hydrolase activity, hydrolyzing O-glycosyl compounds"/>
    <property type="evidence" value="ECO:0007669"/>
    <property type="project" value="InterPro"/>
</dbReference>
<evidence type="ECO:0000256" key="2">
    <source>
        <dbReference type="RuleBase" id="RU361185"/>
    </source>
</evidence>
<keyword evidence="3" id="KW-0472">Membrane</keyword>
<dbReference type="PANTHER" id="PTHR46959">
    <property type="entry name" value="SULFOQUINOVOSIDASE"/>
    <property type="match status" value="1"/>
</dbReference>
<dbReference type="OrthoDB" id="176168at2"/>
<dbReference type="AlphaFoldDB" id="A0A0M8K5R2"/>
<comment type="similarity">
    <text evidence="1 2">Belongs to the glycosyl hydrolase 31 family.</text>
</comment>
<dbReference type="SUPFAM" id="SSF51445">
    <property type="entry name" value="(Trans)glycosidases"/>
    <property type="match status" value="1"/>
</dbReference>
<keyword evidence="3" id="KW-0812">Transmembrane</keyword>
<evidence type="ECO:0000313" key="6">
    <source>
        <dbReference type="EMBL" id="GAP62303.1"/>
    </source>
</evidence>
<keyword evidence="2" id="KW-0326">Glycosidase</keyword>
<feature type="transmembrane region" description="Helical" evidence="3">
    <location>
        <begin position="7"/>
        <end position="23"/>
    </location>
</feature>